<dbReference type="AlphaFoldDB" id="A0A9J7BS57"/>
<feature type="domain" description="ABC3 transporter permease C-terminal" evidence="8">
    <location>
        <begin position="691"/>
        <end position="804"/>
    </location>
</feature>
<sequence>MMRVLLQDVRFAFRQMLQKPGFALLVMLTMALGIGANAAIFSVLDTVLLRPLPYEKPEQLIKVWTRFTGIGSPNDQNWISAPEFQDLQQLNHSFSDLAAMEADSINLGVKGSPQRVLGAAVSPNLFGMLGAKAAIGRTFLPEEAQPGREKEVLLSYGLWRRVFGANPNVVGSTVDIDGTPMTVVGIMPADFSYPSETEIWAPLAFAPADLSENSRGNHGLEVLGRLRNGVSLAQAQADMDRAGRTIIEQHASYPYTKFNFGIILHPLLEETVGDVKPSLLVLMAAVVLVLLIACVNIANLLLTRATERQREMETRIALGASGRRVARQLLTESVLLALAGGALGLALTPLALKGLVAIAAKSLPRTVHASIDMRALALALGAAVLTGILFGLAPALQAARKRNFDALRTGRNTEGKHPKRMRNALVVCETAISLLLLVGAGLLLRSFAEVLKVDPGFKADGVLTMRVSLPGAVYGKPEQVRGFYNSLVDRVQRLPGVQAAGAVSALPLGDPGGSGTVTIDTQSVPLDQQTPEADTRTATPDYFKAMGVGLVAGRMFETRDADGAPRVAVVDESLAQTFWPGQDAVGKRLHFGGIQSKSPWMTVVGVVRHVRNRTLEARSRVEVYVPEAQVPFNGMTLAVKTSGDPMSLAPTIQREVASIDPDLPVYRVRTMTEVMGESVQRRKLALILLEVFAGLALALAGVGIYGVTSYGVAQRQVEIGVRMALGADRGKVLRMMIAGGMTTIAIGLAIGVALAPVVTRMMGGLLFEVHPADPLAIAGGAAVLVAMAFLAILIPARRATKVSPMKALRYE</sequence>
<evidence type="ECO:0000259" key="8">
    <source>
        <dbReference type="Pfam" id="PF02687"/>
    </source>
</evidence>
<feature type="domain" description="ABC3 transporter permease C-terminal" evidence="8">
    <location>
        <begin position="284"/>
        <end position="401"/>
    </location>
</feature>
<evidence type="ECO:0000256" key="5">
    <source>
        <dbReference type="ARBA" id="ARBA00023136"/>
    </source>
</evidence>
<keyword evidence="11" id="KW-1185">Reference proteome</keyword>
<dbReference type="PANTHER" id="PTHR30572">
    <property type="entry name" value="MEMBRANE COMPONENT OF TRANSPORTER-RELATED"/>
    <property type="match status" value="1"/>
</dbReference>
<feature type="transmembrane region" description="Helical" evidence="7">
    <location>
        <begin position="279"/>
        <end position="302"/>
    </location>
</feature>
<comment type="similarity">
    <text evidence="6">Belongs to the ABC-4 integral membrane protein family.</text>
</comment>
<dbReference type="GO" id="GO:0022857">
    <property type="term" value="F:transmembrane transporter activity"/>
    <property type="evidence" value="ECO:0007669"/>
    <property type="project" value="TreeGrafter"/>
</dbReference>
<dbReference type="NCBIfam" id="TIGR03434">
    <property type="entry name" value="ADOP"/>
    <property type="match status" value="1"/>
</dbReference>
<evidence type="ECO:0000256" key="7">
    <source>
        <dbReference type="SAM" id="Phobius"/>
    </source>
</evidence>
<evidence type="ECO:0000256" key="4">
    <source>
        <dbReference type="ARBA" id="ARBA00022989"/>
    </source>
</evidence>
<dbReference type="InterPro" id="IPR025857">
    <property type="entry name" value="MacB_PCD"/>
</dbReference>
<reference evidence="10" key="1">
    <citation type="submission" date="2021-04" db="EMBL/GenBank/DDBJ databases">
        <title>Phylogenetic analysis of Acidobacteriaceae.</title>
        <authorList>
            <person name="Qiu L."/>
            <person name="Zhang Q."/>
        </authorList>
    </citation>
    <scope>NUCLEOTIDE SEQUENCE</scope>
    <source>
        <strain evidence="10">DSM 25168</strain>
    </source>
</reference>
<feature type="transmembrane region" description="Helical" evidence="7">
    <location>
        <begin position="21"/>
        <end position="44"/>
    </location>
</feature>
<feature type="transmembrane region" description="Helical" evidence="7">
    <location>
        <begin position="732"/>
        <end position="755"/>
    </location>
</feature>
<keyword evidence="4 7" id="KW-1133">Transmembrane helix</keyword>
<dbReference type="EMBL" id="CP093313">
    <property type="protein sequence ID" value="UWZ85716.1"/>
    <property type="molecule type" value="Genomic_DNA"/>
</dbReference>
<dbReference type="Pfam" id="PF12704">
    <property type="entry name" value="MacB_PCD"/>
    <property type="match status" value="2"/>
</dbReference>
<dbReference type="RefSeq" id="WP_260795309.1">
    <property type="nucleotide sequence ID" value="NZ_CP093313.1"/>
</dbReference>
<feature type="transmembrane region" description="Helical" evidence="7">
    <location>
        <begin position="375"/>
        <end position="396"/>
    </location>
</feature>
<gene>
    <name evidence="10" type="ORF">MOP44_07160</name>
</gene>
<evidence type="ECO:0000256" key="2">
    <source>
        <dbReference type="ARBA" id="ARBA00022475"/>
    </source>
</evidence>
<name>A0A9J7BS57_9BACT</name>
<dbReference type="PANTHER" id="PTHR30572:SF4">
    <property type="entry name" value="ABC TRANSPORTER PERMEASE YTRF"/>
    <property type="match status" value="1"/>
</dbReference>
<evidence type="ECO:0000259" key="9">
    <source>
        <dbReference type="Pfam" id="PF12704"/>
    </source>
</evidence>
<feature type="transmembrane region" description="Helical" evidence="7">
    <location>
        <begin position="684"/>
        <end position="712"/>
    </location>
</feature>
<feature type="transmembrane region" description="Helical" evidence="7">
    <location>
        <begin position="424"/>
        <end position="444"/>
    </location>
</feature>
<keyword evidence="2" id="KW-1003">Cell membrane</keyword>
<dbReference type="InterPro" id="IPR003838">
    <property type="entry name" value="ABC3_permease_C"/>
</dbReference>
<evidence type="ECO:0000256" key="3">
    <source>
        <dbReference type="ARBA" id="ARBA00022692"/>
    </source>
</evidence>
<feature type="transmembrane region" description="Helical" evidence="7">
    <location>
        <begin position="333"/>
        <end position="355"/>
    </location>
</feature>
<feature type="domain" description="MacB-like periplasmic core" evidence="9">
    <location>
        <begin position="24"/>
        <end position="241"/>
    </location>
</feature>
<feature type="transmembrane region" description="Helical" evidence="7">
    <location>
        <begin position="775"/>
        <end position="796"/>
    </location>
</feature>
<dbReference type="KEGG" id="orp:MOP44_07160"/>
<dbReference type="GO" id="GO:0005886">
    <property type="term" value="C:plasma membrane"/>
    <property type="evidence" value="ECO:0007669"/>
    <property type="project" value="UniProtKB-SubCell"/>
</dbReference>
<protein>
    <submittedName>
        <fullName evidence="10">ABC transporter permease</fullName>
    </submittedName>
</protein>
<comment type="subcellular location">
    <subcellularLocation>
        <location evidence="1">Cell membrane</location>
        <topology evidence="1">Multi-pass membrane protein</topology>
    </subcellularLocation>
</comment>
<feature type="domain" description="MacB-like periplasmic core" evidence="9">
    <location>
        <begin position="471"/>
        <end position="631"/>
    </location>
</feature>
<dbReference type="InterPro" id="IPR050250">
    <property type="entry name" value="Macrolide_Exporter_MacB"/>
</dbReference>
<evidence type="ECO:0000256" key="6">
    <source>
        <dbReference type="ARBA" id="ARBA00038076"/>
    </source>
</evidence>
<dbReference type="InterPro" id="IPR017800">
    <property type="entry name" value="ADOP"/>
</dbReference>
<dbReference type="Pfam" id="PF02687">
    <property type="entry name" value="FtsX"/>
    <property type="match status" value="2"/>
</dbReference>
<proteinExistence type="inferred from homology"/>
<dbReference type="Proteomes" id="UP001059380">
    <property type="component" value="Chromosome"/>
</dbReference>
<evidence type="ECO:0000313" key="11">
    <source>
        <dbReference type="Proteomes" id="UP001059380"/>
    </source>
</evidence>
<evidence type="ECO:0000256" key="1">
    <source>
        <dbReference type="ARBA" id="ARBA00004651"/>
    </source>
</evidence>
<organism evidence="10 11">
    <name type="scientific">Occallatibacter riparius</name>
    <dbReference type="NCBI Taxonomy" id="1002689"/>
    <lineage>
        <taxon>Bacteria</taxon>
        <taxon>Pseudomonadati</taxon>
        <taxon>Acidobacteriota</taxon>
        <taxon>Terriglobia</taxon>
        <taxon>Terriglobales</taxon>
        <taxon>Acidobacteriaceae</taxon>
        <taxon>Occallatibacter</taxon>
    </lineage>
</organism>
<keyword evidence="5 7" id="KW-0472">Membrane</keyword>
<accession>A0A9J7BS57</accession>
<keyword evidence="3 7" id="KW-0812">Transmembrane</keyword>
<evidence type="ECO:0000313" key="10">
    <source>
        <dbReference type="EMBL" id="UWZ85716.1"/>
    </source>
</evidence>